<keyword evidence="13" id="KW-0449">Lipoprotein</keyword>
<reference evidence="14" key="1">
    <citation type="submission" date="2016-10" db="EMBL/GenBank/DDBJ databases">
        <authorList>
            <person name="Varghese N."/>
            <person name="Submissions S."/>
        </authorList>
    </citation>
    <scope>NUCLEOTIDE SEQUENCE [LARGE SCALE GENOMIC DNA]</scope>
    <source>
        <strain evidence="14">KCTC 32247</strain>
    </source>
</reference>
<sequence>MKTFTEGAPLQRYSLGGPTMGSRFSAVFYAAAGLDSQAIQAELQAAVERVDGQMSTWQPDSTLMRLNRAPLGEWFDLPDELYQVLLAGLHVGNLSHGAFDIALGAQVGAWGFGPAQADPADKAHCPAATALTLDPARRAVRKEAAVSLDLNAIAKGFGVDELARCLERQGIQRYLVGIDGELRARGEKPDGPWRVALEKPAYGSRELFASLELADTAIATSGDYRHWRERDGQRYSHTLDPRSGAPLHNGIASVSVLTGSCLYADAWATALMVLGVERGSRLAREQGLGAVFLLRDGEEIREVTVGL</sequence>
<keyword evidence="8 11" id="KW-0460">Magnesium</keyword>
<evidence type="ECO:0000256" key="2">
    <source>
        <dbReference type="ARBA" id="ARBA00011955"/>
    </source>
</evidence>
<evidence type="ECO:0000256" key="7">
    <source>
        <dbReference type="ARBA" id="ARBA00022827"/>
    </source>
</evidence>
<evidence type="ECO:0000256" key="9">
    <source>
        <dbReference type="ARBA" id="ARBA00031306"/>
    </source>
</evidence>
<evidence type="ECO:0000256" key="12">
    <source>
        <dbReference type="PIRSR" id="PIRSR006268-2"/>
    </source>
</evidence>
<dbReference type="PANTHER" id="PTHR30040">
    <property type="entry name" value="THIAMINE BIOSYNTHESIS LIPOPROTEIN APBE"/>
    <property type="match status" value="1"/>
</dbReference>
<evidence type="ECO:0000256" key="8">
    <source>
        <dbReference type="ARBA" id="ARBA00022842"/>
    </source>
</evidence>
<gene>
    <name evidence="13" type="ORF">SAMN05216221_1654</name>
</gene>
<dbReference type="InterPro" id="IPR003374">
    <property type="entry name" value="ApbE-like_sf"/>
</dbReference>
<dbReference type="EC" id="2.7.1.180" evidence="2 11"/>
<keyword evidence="5 11" id="KW-0808">Transferase</keyword>
<keyword evidence="7 11" id="KW-0274">FAD</keyword>
<keyword evidence="14" id="KW-1185">Reference proteome</keyword>
<evidence type="ECO:0000256" key="6">
    <source>
        <dbReference type="ARBA" id="ARBA00022723"/>
    </source>
</evidence>
<dbReference type="EMBL" id="LT629751">
    <property type="protein sequence ID" value="SDS36232.1"/>
    <property type="molecule type" value="Genomic_DNA"/>
</dbReference>
<evidence type="ECO:0000256" key="3">
    <source>
        <dbReference type="ARBA" id="ARBA00016337"/>
    </source>
</evidence>
<protein>
    <recommendedName>
        <fullName evidence="3 11">FAD:protein FMN transferase</fullName>
        <ecNumber evidence="2 11">2.7.1.180</ecNumber>
    </recommendedName>
    <alternativeName>
        <fullName evidence="9 11">Flavin transferase</fullName>
    </alternativeName>
</protein>
<keyword evidence="4 11" id="KW-0285">Flavoprotein</keyword>
<comment type="catalytic activity">
    <reaction evidence="10 11">
        <text>L-threonyl-[protein] + FAD = FMN-L-threonyl-[protein] + AMP + H(+)</text>
        <dbReference type="Rhea" id="RHEA:36847"/>
        <dbReference type="Rhea" id="RHEA-COMP:11060"/>
        <dbReference type="Rhea" id="RHEA-COMP:11061"/>
        <dbReference type="ChEBI" id="CHEBI:15378"/>
        <dbReference type="ChEBI" id="CHEBI:30013"/>
        <dbReference type="ChEBI" id="CHEBI:57692"/>
        <dbReference type="ChEBI" id="CHEBI:74257"/>
        <dbReference type="ChEBI" id="CHEBI:456215"/>
        <dbReference type="EC" id="2.7.1.180"/>
    </reaction>
</comment>
<evidence type="ECO:0000256" key="5">
    <source>
        <dbReference type="ARBA" id="ARBA00022679"/>
    </source>
</evidence>
<evidence type="ECO:0000313" key="14">
    <source>
        <dbReference type="Proteomes" id="UP000243359"/>
    </source>
</evidence>
<dbReference type="Proteomes" id="UP000243359">
    <property type="component" value="Chromosome I"/>
</dbReference>
<organism evidence="13 14">
    <name type="scientific">Pseudomonas oryzae</name>
    <dbReference type="NCBI Taxonomy" id="1392877"/>
    <lineage>
        <taxon>Bacteria</taxon>
        <taxon>Pseudomonadati</taxon>
        <taxon>Pseudomonadota</taxon>
        <taxon>Gammaproteobacteria</taxon>
        <taxon>Pseudomonadales</taxon>
        <taxon>Pseudomonadaceae</taxon>
        <taxon>Pseudomonas</taxon>
    </lineage>
</organism>
<dbReference type="Pfam" id="PF02424">
    <property type="entry name" value="ApbE"/>
    <property type="match status" value="1"/>
</dbReference>
<comment type="cofactor">
    <cofactor evidence="12">
        <name>Mg(2+)</name>
        <dbReference type="ChEBI" id="CHEBI:18420"/>
    </cofactor>
    <cofactor evidence="12">
        <name>Mn(2+)</name>
        <dbReference type="ChEBI" id="CHEBI:29035"/>
    </cofactor>
    <text evidence="12">Magnesium. Can also use manganese.</text>
</comment>
<feature type="binding site" evidence="12">
    <location>
        <position position="152"/>
    </location>
    <ligand>
        <name>Mg(2+)</name>
        <dbReference type="ChEBI" id="CHEBI:18420"/>
    </ligand>
</feature>
<dbReference type="AlphaFoldDB" id="A0A1H1RKM0"/>
<dbReference type="SUPFAM" id="SSF143631">
    <property type="entry name" value="ApbE-like"/>
    <property type="match status" value="1"/>
</dbReference>
<dbReference type="Gene3D" id="3.10.520.10">
    <property type="entry name" value="ApbE-like domains"/>
    <property type="match status" value="1"/>
</dbReference>
<keyword evidence="6 11" id="KW-0479">Metal-binding</keyword>
<dbReference type="PIRSF" id="PIRSF006268">
    <property type="entry name" value="ApbE"/>
    <property type="match status" value="1"/>
</dbReference>
<feature type="binding site" evidence="12">
    <location>
        <position position="265"/>
    </location>
    <ligand>
        <name>Mg(2+)</name>
        <dbReference type="ChEBI" id="CHEBI:18420"/>
    </ligand>
</feature>
<proteinExistence type="inferred from homology"/>
<dbReference type="STRING" id="1392877.SAMN05216221_1654"/>
<dbReference type="GO" id="GO:0016740">
    <property type="term" value="F:transferase activity"/>
    <property type="evidence" value="ECO:0007669"/>
    <property type="project" value="UniProtKB-UniRule"/>
</dbReference>
<dbReference type="RefSeq" id="WP_090348486.1">
    <property type="nucleotide sequence ID" value="NZ_LT629751.1"/>
</dbReference>
<feature type="binding site" evidence="12">
    <location>
        <position position="269"/>
    </location>
    <ligand>
        <name>Mg(2+)</name>
        <dbReference type="ChEBI" id="CHEBI:18420"/>
    </ligand>
</feature>
<evidence type="ECO:0000256" key="11">
    <source>
        <dbReference type="PIRNR" id="PIRNR006268"/>
    </source>
</evidence>
<comment type="similarity">
    <text evidence="1 11">Belongs to the ApbE family.</text>
</comment>
<dbReference type="GO" id="GO:0046872">
    <property type="term" value="F:metal ion binding"/>
    <property type="evidence" value="ECO:0007669"/>
    <property type="project" value="UniProtKB-UniRule"/>
</dbReference>
<dbReference type="PANTHER" id="PTHR30040:SF2">
    <property type="entry name" value="FAD:PROTEIN FMN TRANSFERASE"/>
    <property type="match status" value="1"/>
</dbReference>
<evidence type="ECO:0000256" key="10">
    <source>
        <dbReference type="ARBA" id="ARBA00048540"/>
    </source>
</evidence>
<accession>A0A1H1RKM0</accession>
<evidence type="ECO:0000256" key="1">
    <source>
        <dbReference type="ARBA" id="ARBA00008282"/>
    </source>
</evidence>
<evidence type="ECO:0000313" key="13">
    <source>
        <dbReference type="EMBL" id="SDS36232.1"/>
    </source>
</evidence>
<dbReference type="InterPro" id="IPR024932">
    <property type="entry name" value="ApbE"/>
</dbReference>
<name>A0A1H1RKM0_9PSED</name>
<dbReference type="OrthoDB" id="9778595at2"/>
<evidence type="ECO:0000256" key="4">
    <source>
        <dbReference type="ARBA" id="ARBA00022630"/>
    </source>
</evidence>